<evidence type="ECO:0000313" key="3">
    <source>
        <dbReference type="Proteomes" id="UP000195569"/>
    </source>
</evidence>
<accession>A0A1N7SQY2</accession>
<organism evidence="2 3">
    <name type="scientific">Paraburkholderia piptadeniae</name>
    <dbReference type="NCBI Taxonomy" id="1701573"/>
    <lineage>
        <taxon>Bacteria</taxon>
        <taxon>Pseudomonadati</taxon>
        <taxon>Pseudomonadota</taxon>
        <taxon>Betaproteobacteria</taxon>
        <taxon>Burkholderiales</taxon>
        <taxon>Burkholderiaceae</taxon>
        <taxon>Paraburkholderia</taxon>
    </lineage>
</organism>
<evidence type="ECO:0000313" key="2">
    <source>
        <dbReference type="EMBL" id="SIT49347.1"/>
    </source>
</evidence>
<reference evidence="2" key="1">
    <citation type="submission" date="2016-12" db="EMBL/GenBank/DDBJ databases">
        <authorList>
            <person name="Moulin L."/>
        </authorList>
    </citation>
    <scope>NUCLEOTIDE SEQUENCE [LARGE SCALE GENOMIC DNA]</scope>
    <source>
        <strain evidence="2">STM 7183</strain>
    </source>
</reference>
<name>A0A1N7SQY2_9BURK</name>
<evidence type="ECO:0000256" key="1">
    <source>
        <dbReference type="SAM" id="MobiDB-lite"/>
    </source>
</evidence>
<feature type="region of interest" description="Disordered" evidence="1">
    <location>
        <begin position="1"/>
        <end position="26"/>
    </location>
</feature>
<proteinExistence type="predicted"/>
<dbReference type="Proteomes" id="UP000195569">
    <property type="component" value="Unassembled WGS sequence"/>
</dbReference>
<dbReference type="EMBL" id="CYGY02000068">
    <property type="protein sequence ID" value="SIT49347.1"/>
    <property type="molecule type" value="Genomic_DNA"/>
</dbReference>
<protein>
    <submittedName>
        <fullName evidence="2">Uncharacterized protein</fullName>
    </submittedName>
</protein>
<sequence length="55" mass="5671">MAVHTAPPEAAGRALPHPPKQGGCTLSTPARVLEKTAIISGRVLSQDMHTGFPPA</sequence>
<dbReference type="AlphaFoldDB" id="A0A1N7SQY2"/>
<gene>
    <name evidence="2" type="ORF">BN2476_680088</name>
</gene>
<comment type="caution">
    <text evidence="2">The sequence shown here is derived from an EMBL/GenBank/DDBJ whole genome shotgun (WGS) entry which is preliminary data.</text>
</comment>
<keyword evidence="3" id="KW-1185">Reference proteome</keyword>